<feature type="region of interest" description="Disordered" evidence="1">
    <location>
        <begin position="2097"/>
        <end position="2136"/>
    </location>
</feature>
<feature type="region of interest" description="Disordered" evidence="1">
    <location>
        <begin position="1175"/>
        <end position="1194"/>
    </location>
</feature>
<reference evidence="2" key="1">
    <citation type="journal article" date="2023" name="G3 (Bethesda)">
        <title>Whole genome assembly and annotation of the endangered Caribbean coral Acropora cervicornis.</title>
        <authorList>
            <person name="Selwyn J.D."/>
            <person name="Vollmer S.V."/>
        </authorList>
    </citation>
    <scope>NUCLEOTIDE SEQUENCE</scope>
    <source>
        <strain evidence="2">K2</strain>
    </source>
</reference>
<feature type="region of interest" description="Disordered" evidence="1">
    <location>
        <begin position="862"/>
        <end position="882"/>
    </location>
</feature>
<evidence type="ECO:0000313" key="3">
    <source>
        <dbReference type="Proteomes" id="UP001249851"/>
    </source>
</evidence>
<name>A0AAD9QYS2_ACRCE</name>
<dbReference type="Proteomes" id="UP001249851">
    <property type="component" value="Unassembled WGS sequence"/>
</dbReference>
<feature type="compositionally biased region" description="Basic and acidic residues" evidence="1">
    <location>
        <begin position="2146"/>
        <end position="2156"/>
    </location>
</feature>
<feature type="region of interest" description="Disordered" evidence="1">
    <location>
        <begin position="1"/>
        <end position="112"/>
    </location>
</feature>
<feature type="compositionally biased region" description="Basic and acidic residues" evidence="1">
    <location>
        <begin position="3386"/>
        <end position="3397"/>
    </location>
</feature>
<feature type="region of interest" description="Disordered" evidence="1">
    <location>
        <begin position="1958"/>
        <end position="1978"/>
    </location>
</feature>
<feature type="compositionally biased region" description="Basic and acidic residues" evidence="1">
    <location>
        <begin position="3105"/>
        <end position="3114"/>
    </location>
</feature>
<feature type="region of interest" description="Disordered" evidence="1">
    <location>
        <begin position="2584"/>
        <end position="2603"/>
    </location>
</feature>
<feature type="region of interest" description="Disordered" evidence="1">
    <location>
        <begin position="193"/>
        <end position="213"/>
    </location>
</feature>
<comment type="caution">
    <text evidence="2">The sequence shown here is derived from an EMBL/GenBank/DDBJ whole genome shotgun (WGS) entry which is preliminary data.</text>
</comment>
<reference evidence="2" key="2">
    <citation type="journal article" date="2023" name="Science">
        <title>Genomic signatures of disease resistance in endangered staghorn corals.</title>
        <authorList>
            <person name="Vollmer S.V."/>
            <person name="Selwyn J.D."/>
            <person name="Despard B.A."/>
            <person name="Roesel C.L."/>
        </authorList>
    </citation>
    <scope>NUCLEOTIDE SEQUENCE</scope>
    <source>
        <strain evidence="2">K2</strain>
    </source>
</reference>
<feature type="region of interest" description="Disordered" evidence="1">
    <location>
        <begin position="2422"/>
        <end position="2473"/>
    </location>
</feature>
<feature type="region of interest" description="Disordered" evidence="1">
    <location>
        <begin position="1792"/>
        <end position="1816"/>
    </location>
</feature>
<feature type="region of interest" description="Disordered" evidence="1">
    <location>
        <begin position="534"/>
        <end position="562"/>
    </location>
</feature>
<sequence length="3653" mass="410779">MKTVKYSSIQFGIQNEQEQDSGNSSIRLPESTNRNAPQSSYAYKIQEGVAVPQHVPRKSEVNEQTSSSESEHKSDSKIIHKEKHLGTDGMLGTSVGVRSTSLGRSPNQGSTGIDVQNQRITVEKIEHTEAISTEAALQPHISLETFPGNVRKAFEASKGCNHPTTRSADTGFTGQSMAPARVTLRNSSEWISKESARHQGVTSTASSTPNKLSTEKIQYYQKHDSMPNITLHIHSKPKNPLLSNTSSPECGSASIKANLESSDAQYSSLGEKLSVFQTQVKTDASNMNFTAPGKIKIPNFEKKGPSAQEKERSLPPKVERIKFFQSQEEEKDEDLAYPDKLVISNFNKENPCTEEQNTSLPPKGPVGEQWITHTTRKEVLSDLPVLKEKMSLERIQFIQDQDSQEVDGFHTSSPGKIVIPDFSKSNSTKTFQHQLPDPKVGKITAQQWITHMTDHKEANTKELPQAKKLSLEKLQFLQNQETQCTENDFPTRPGKAVIPQLNTKDAGIQNMSPNPEKGITKVIAKDQVQTQLSLSKSQRSVGKIQFPDNTDTFDKDKPPSSMPGKLVIPDFNQDSYSTKVQEQPHPREPAKLNTELWITPTFKEVEHKEDLQSPTKKLSMDKLRFLQGQEATIEEKPVSRPGKLVIPDFNQESSNVEGQTLPVPSKEQTKISAQWITNVIEEEEVRAEPSLARSQFSVGKIQFPDNTDTFDKDKPPSSMPGKLVIPDFNQDSYSTKVQEQPPPREPAKLNTELWITPTFKEVEHKEDLQSPTKKLSMDKLRFLQGQEATIEEKPLSRPGKLVIPDFNQESSNVKGQTLPLPSTEKTNISAQWITNVIEEQVQAEPSLPRSQFSVGKIQFTDNSGALDKDKPPSSIPGKLVIPDFNQDSYSTKVQEQPPPQEPAKLNTELWITPTFKEVEHKEDLQSPTKKLSMDKLRFLQGQEATIEEKPVSRPGKLVIPDFNQESPNVEGQTLPVPSKEQTKISAQWITNVIEEEEVQAEPSLARSQFSVGKIQFPDNTDTVDKDKPPSSMPGKLVIPDFNQDSYSTKVQEKPPPREPAKLNTELWITPTFKEVEHKEDLQSPTKKLSMDKLRFLQGQEATIEEKPLSRPGKLVIPDFNQESSNVKGRTLPLPSTEKTNISAQWITNVVEEEVQAEPPLPRSQFSVGKIQFTDNTGALDKDKPPSSIPGKLVIPDFNQDSYSTKVQEQPHPREPAKLNTELWITPTFKEVEHKEDLQSPTKKLSMDKLRFLQGQEATIEEKPVSRPGKLVIPDFNQESSNVEGQTLPVPSKEQTKISAQWITNVIEEEEVQAEPSLARSQFSVGKIQFPDNTDTVDKDKPPSSMPGKLVIPDFNQDSYSTKVQEQPPPREPAKLNTELWITPTFKEVEHKEDLQSPTKKLSMDKLRFLQGQEATIEEKPLSRPGKLVIPDFNQESSNVKGRTLPLPSTEKTNISAQWITNVVEEEVQAEPPLPRSQFSVGKIQFTDNTVALDKDKPPSSIPGKLIIPDFNQDSYSTKVQEQPHPREPAKLNTELWITPTFKEVEHKEDLQSPTKKLSMDKLRFLQGQEATIEEKPVSRPGKLVIPDFNQESPNVEGQTLPVPSKEQTKISAQWITNVIEEEEVQAEPSLARSQFSVGKIQFPDNTDTFDKDKPPSSMPGKLVIPDFNQDSYSTKVQEQPPPREPAKLNTELWITPTFKEVEHKEDLQSPTKKLSMDKLRFLQGQEATIEEKPVSRPGKLVIPDFNQESSNVEGQTLPVPSKEQTKISAQWITNVIEEEEVQAEPSLARSQFSVGKIQFPDNTDTFDKDKPPSSMPGKLVIPDFNQDSYSTKVQEQPPPREPAKLNTELWITPTFKEVEHKEDLQSPTKKLSMDKLRFLQGQEATIEEKPLSRPGKLVIPDFNQESSNVKGQTLPLPSTEKTNISAQWITNVIEEEVQAEPSLPRSQFSVGKIQFTDNSGALDKDKPPSSIPGKLVIPDFNQDSYSTKVQEQPPPQEPAKLNTELWITPTFKEVEHKEDLQSPTKKLSMDKLRFLQGQEATIEEKPVSRPGKLVIPDFNQESPNVEGQTLPVPSKEQTKISAQWITNVIEEEEVQAEPSLARSQFSVGKIQFPDNTDTVDKDKPPSSMPGKLVIPDFNQDSYSTKVQEKPPPREPAKLNTELWITPTFKEVEHKEDLQSPTKKLSMDKLRFLQGQEATIEEKPLSRPGKLVIPDFNQESSNVKGRTLPLPSTEKTNISAQWITNVVEEEVQAEPPLPRSQFSVGKIQFTDNTVALDKDKPPSSIPGKLIIPDFNQDSYSTKVQEQPPPREPAKLNTELWITPTFKEVEHKEDLQSPTKKLSMDKLRFLQGQEATIEEKPVSRPGKLVIPDLNQESSNVEGETLSVPSKEQTKISAQWITNVIEEEEMQAEPSLARSQFSVGKIHFPDNSDTHDKDKPPSSIPGKLVIPDFNQDSYSTKVQEQPPPREPAKLNTELWITPTFKEVEHKEDLQSPTKKLSMDKLRFLQGQEATIEEKPVSRPGKLVIPDFNQESSNVEGQTLPVPSREQTKISAQWIKNVIEEEELEAEPSLPRGHLSVGKIEFTDDTDALDKEKPPSSIPGKLVIPDFNRGSSTNVQKQVLPRGLNTSVEGEKCDSKQWISQEANLREVDMSTLPNRLPVEKKQFLQDQETRNIKSWHTPGNVVIQNLEKESSSSFQFLRNNETQEVKAASVGKLTIPDFNQHSTSSVAQHQPYPVKQEEIHQSQSTTKSTVQSPRKLVIPEFGVHSFSVDIQNVGPSERDQDHEQWVTFRDLTSEKHPHAAKLSAEQLQCFQAQDAQTAEVSPYSVPRKVVIPNFDRSGSLTKVSDTTEPIKASKLNAEQWIKHSPERKDLRSEVPSVVAETGDRKIDKMKFIFLQDTQVAKITQTSAVPGELVIPDFHSDDCHGEVIKKSSLPKEDKRFQKRQTNVPEVSSQTNNPSALKMQFVNTQELHSVNRADEFRPGKLVIPDLSKSGSSSHVYETLSLPEEKKLHTEEWLTHSMTLQELRTTPLPVRNKLTEDRMQPFRTEQVCIGNEVDVAFPGSTGFPRFNQKGFSEEESDVVQSAELRKRNSLKLTFQADGKDLRRDELSRKLPQDKQPSLFEDKREVSPQSKLNEHNSLRLVLGPNVHEARQEAALQVNKLPAERLQFSNNDQPTSSEDKGNSFPSKLGKRNSLKLVFEANGQEIKPEGTSQVKKLSAERLQFSQNVPANFTVQEREVPRPPNLAKRNSLRLVFEADGREVKPEVRCSVNKLPAERMQFSQNAKSNLLTQGKEVACPPNMGKQNSLKLVFEANGQGRVKPEVTPQVNQLSAERLQLSHDAHPNFTVEERQAPRAPYMAKRNSVRLNFEADGQEVRPDVSHSVNKLQAERKPLSEDGKSILPTGGKVVALPPKLGKQNSLRLVFEANGREVKPEVTPQVKKLSAERLQFSQNVQPNFSVDERQVPSAPNLAKRNSLKLVLEADGREVRPEIRRPINKLSAERLQFTQDARAVVSVQNRDAPAAGRSRVSEKSDSFSLGFGNNQREEFRPIRPITRFTGGDLQLVQDEYTIPEFDADSFSMDDSHYRFTQNKIEEEPRNLQSQARISMPAEQFQVTPHLTTGDYAVIDFDPNSSSIQVHKESLPLQMGDLEQKGR</sequence>
<feature type="region of interest" description="Disordered" evidence="1">
    <location>
        <begin position="1313"/>
        <end position="1353"/>
    </location>
</feature>
<organism evidence="2 3">
    <name type="scientific">Acropora cervicornis</name>
    <name type="common">Staghorn coral</name>
    <dbReference type="NCBI Taxonomy" id="6130"/>
    <lineage>
        <taxon>Eukaryota</taxon>
        <taxon>Metazoa</taxon>
        <taxon>Cnidaria</taxon>
        <taxon>Anthozoa</taxon>
        <taxon>Hexacorallia</taxon>
        <taxon>Scleractinia</taxon>
        <taxon>Astrocoeniina</taxon>
        <taxon>Acroporidae</taxon>
        <taxon>Acropora</taxon>
    </lineage>
</organism>
<feature type="region of interest" description="Disordered" evidence="1">
    <location>
        <begin position="1586"/>
        <end position="1606"/>
    </location>
</feature>
<feature type="compositionally biased region" description="Polar residues" evidence="1">
    <location>
        <begin position="1903"/>
        <end position="1918"/>
    </location>
</feature>
<feature type="region of interest" description="Disordered" evidence="1">
    <location>
        <begin position="802"/>
        <end position="822"/>
    </location>
</feature>
<feature type="region of interest" description="Disordered" evidence="1">
    <location>
        <begin position="3105"/>
        <end position="3137"/>
    </location>
</feature>
<proteinExistence type="predicted"/>
<feature type="region of interest" description="Disordered" evidence="1">
    <location>
        <begin position="2056"/>
        <end position="2076"/>
    </location>
</feature>
<feature type="compositionally biased region" description="Polar residues" evidence="1">
    <location>
        <begin position="96"/>
        <end position="112"/>
    </location>
</feature>
<feature type="region of interest" description="Disordered" evidence="1">
    <location>
        <begin position="1001"/>
        <end position="1040"/>
    </location>
</feature>
<keyword evidence="3" id="KW-1185">Reference proteome</keyword>
<feature type="compositionally biased region" description="Polar residues" evidence="1">
    <location>
        <begin position="200"/>
        <end position="213"/>
    </location>
</feature>
<feature type="region of interest" description="Disordered" evidence="1">
    <location>
        <begin position="1628"/>
        <end position="1659"/>
    </location>
</feature>
<feature type="region of interest" description="Disordered" evidence="1">
    <location>
        <begin position="2141"/>
        <end position="2160"/>
    </location>
</feature>
<protein>
    <submittedName>
        <fullName evidence="2">Uncharacterized protein</fullName>
    </submittedName>
</protein>
<accession>A0AAD9QYS2</accession>
<feature type="compositionally biased region" description="Basic and acidic residues" evidence="1">
    <location>
        <begin position="2424"/>
        <end position="2437"/>
    </location>
</feature>
<feature type="region of interest" description="Disordered" evidence="1">
    <location>
        <begin position="3168"/>
        <end position="3188"/>
    </location>
</feature>
<feature type="compositionally biased region" description="Basic and acidic residues" evidence="1">
    <location>
        <begin position="3121"/>
        <end position="3137"/>
    </location>
</feature>
<gene>
    <name evidence="2" type="ORF">P5673_005751</name>
</gene>
<feature type="region of interest" description="Disordered" evidence="1">
    <location>
        <begin position="1898"/>
        <end position="1918"/>
    </location>
</feature>
<feature type="compositionally biased region" description="Polar residues" evidence="1">
    <location>
        <begin position="2451"/>
        <end position="2460"/>
    </location>
</feature>
<feature type="compositionally biased region" description="Polar residues" evidence="1">
    <location>
        <begin position="807"/>
        <end position="822"/>
    </location>
</feature>
<feature type="region of interest" description="Disordered" evidence="1">
    <location>
        <begin position="960"/>
        <end position="980"/>
    </location>
</feature>
<feature type="compositionally biased region" description="Basic and acidic residues" evidence="1">
    <location>
        <begin position="69"/>
        <end position="79"/>
    </location>
</feature>
<dbReference type="EMBL" id="JARQWQ010000009">
    <property type="protein sequence ID" value="KAK2569895.1"/>
    <property type="molecule type" value="Genomic_DNA"/>
</dbReference>
<feature type="region of interest" description="Disordered" evidence="1">
    <location>
        <begin position="3516"/>
        <end position="3539"/>
    </location>
</feature>
<feature type="region of interest" description="Disordered" evidence="1">
    <location>
        <begin position="3372"/>
        <end position="3398"/>
    </location>
</feature>
<evidence type="ECO:0000256" key="1">
    <source>
        <dbReference type="SAM" id="MobiDB-lite"/>
    </source>
</evidence>
<evidence type="ECO:0000313" key="2">
    <source>
        <dbReference type="EMBL" id="KAK2569895.1"/>
    </source>
</evidence>
<feature type="region of interest" description="Disordered" evidence="1">
    <location>
        <begin position="2513"/>
        <end position="2546"/>
    </location>
</feature>
<feature type="compositionally biased region" description="Polar residues" evidence="1">
    <location>
        <begin position="1"/>
        <end position="41"/>
    </location>
</feature>